<proteinExistence type="predicted"/>
<sequence>MPKNITIAKLDIDTQALQESIQKTEKEIDKLAEKQDKLIKKGKEGSDKFRENANELSILNGTHQMLSKSLTASEATFNDYKQQVAESFQQINLFNGGLGGFISRAQEAGGVGSLMKDSFAGMTDGIKGMGKALTSNPIGLIVAAVQAVIGVFKDFTPIVETVEQAMAAVGAVVQSVANAFIGLFTGDAGSFFSSITTGAAEAAGAAIELKKAQQELNKEIELQEIKNQEAVASIENLMDKVKDQTKSEEERIALLDKATSLEKQNYDQRKKQAEELYNQAVQQIAIGKNLTQEELKNLTLKGAAYAAELAKRKNISDEELQTLKKAQLERSKIYDEEKGITQKHTQELEKIHQDAERQRDEREKKKAKQIQDAIEGQRLELQLLITNQGIKGKASMDELALAEEVAKRKRKIALAEYNASEKTANDKRRLDLANAEITRDLTEVQAKTAVKTAEREIEAYRQKNQTLIKEGELMSDAVYAKEKERIDATLEAETKFLVAKKSNGLLSEQEYQSELDNLRKTHDAAIAETDKQKQDAQRTAIAKEADEKATAYENDMAAAEGRYQEQLKIEDQRHIDEGLRLKALLDNKLISEQEYNALSEAETEKTEKNKANINKAATDAKLNLANQTFGNLAAIMGKESAAGKAMAVAQATIDTYKSATAAYSAMSGIPIVGPALGAVAAAAAVAAGVANVKKITSTKPPKAEKGALFSIGGQRHSAGGTLFTGADGTQFEAEQGELIGVMNRNAARHFMAFNNAFPAGGASAPNYFAGGGIVSREIAQQNLNTDELALKIAEANRNLPSPVVAVQDIVTEGNSYVRVRDSANF</sequence>
<evidence type="ECO:0000256" key="1">
    <source>
        <dbReference type="SAM" id="Coils"/>
    </source>
</evidence>
<evidence type="ECO:0000313" key="3">
    <source>
        <dbReference type="EMBL" id="MFD2600789.1"/>
    </source>
</evidence>
<evidence type="ECO:0000256" key="2">
    <source>
        <dbReference type="SAM" id="MobiDB-lite"/>
    </source>
</evidence>
<dbReference type="RefSeq" id="WP_379819461.1">
    <property type="nucleotide sequence ID" value="NZ_JBHUMD010000003.1"/>
</dbReference>
<feature type="coiled-coil region" evidence="1">
    <location>
        <begin position="508"/>
        <end position="562"/>
    </location>
</feature>
<comment type="caution">
    <text evidence="3">The sequence shown here is derived from an EMBL/GenBank/DDBJ whole genome shotgun (WGS) entry which is preliminary data.</text>
</comment>
<organism evidence="3 4">
    <name type="scientific">Flavobacterium suzhouense</name>
    <dbReference type="NCBI Taxonomy" id="1529638"/>
    <lineage>
        <taxon>Bacteria</taxon>
        <taxon>Pseudomonadati</taxon>
        <taxon>Bacteroidota</taxon>
        <taxon>Flavobacteriia</taxon>
        <taxon>Flavobacteriales</taxon>
        <taxon>Flavobacteriaceae</taxon>
        <taxon>Flavobacterium</taxon>
    </lineage>
</organism>
<feature type="coiled-coil region" evidence="1">
    <location>
        <begin position="443"/>
        <end position="470"/>
    </location>
</feature>
<accession>A0ABW5NP32</accession>
<protein>
    <submittedName>
        <fullName evidence="3">Uncharacterized protein</fullName>
    </submittedName>
</protein>
<keyword evidence="1" id="KW-0175">Coiled coil</keyword>
<gene>
    <name evidence="3" type="ORF">ACFSR3_01860</name>
</gene>
<reference evidence="4" key="1">
    <citation type="journal article" date="2019" name="Int. J. Syst. Evol. Microbiol.">
        <title>The Global Catalogue of Microorganisms (GCM) 10K type strain sequencing project: providing services to taxonomists for standard genome sequencing and annotation.</title>
        <authorList>
            <consortium name="The Broad Institute Genomics Platform"/>
            <consortium name="The Broad Institute Genome Sequencing Center for Infectious Disease"/>
            <person name="Wu L."/>
            <person name="Ma J."/>
        </authorList>
    </citation>
    <scope>NUCLEOTIDE SEQUENCE [LARGE SCALE GENOMIC DNA]</scope>
    <source>
        <strain evidence="4">KCTC 42107</strain>
    </source>
</reference>
<keyword evidence="4" id="KW-1185">Reference proteome</keyword>
<feature type="region of interest" description="Disordered" evidence="2">
    <location>
        <begin position="338"/>
        <end position="364"/>
    </location>
</feature>
<feature type="coiled-coil region" evidence="1">
    <location>
        <begin position="7"/>
        <end position="41"/>
    </location>
</feature>
<name>A0ABW5NP32_9FLAO</name>
<dbReference type="Proteomes" id="UP001597480">
    <property type="component" value="Unassembled WGS sequence"/>
</dbReference>
<dbReference type="EMBL" id="JBHUMD010000003">
    <property type="protein sequence ID" value="MFD2600789.1"/>
    <property type="molecule type" value="Genomic_DNA"/>
</dbReference>
<evidence type="ECO:0000313" key="4">
    <source>
        <dbReference type="Proteomes" id="UP001597480"/>
    </source>
</evidence>